<comment type="caution">
    <text evidence="3">The sequence shown here is derived from an EMBL/GenBank/DDBJ whole genome shotgun (WGS) entry which is preliminary data.</text>
</comment>
<sequence>MLYGIKELTEDDYKKECARLLIAFENLNYKQENTIHIAGNVTVGYGLDLKTNSNPKLLLKEYLPNNSKKLKIGDEELTFYEIIERYRSNQKSFTEPNAVKGYLQNKVFNFSLTQEQARKILEKTFDSYRKYISQNINENLLAYSKEKASLVSLHYHGRFVNINDNMRDSIIKKSRFLPWFIIRYKTNINTYLGYISRSCDEADIYLSNPNINQIKLIFDIFSYLNIKKETIRYREYELNKNIQNFTAKTKEDTLLKLARDIKTKV</sequence>
<dbReference type="Gene3D" id="1.10.530.40">
    <property type="match status" value="1"/>
</dbReference>
<dbReference type="EMBL" id="JRPH02000034">
    <property type="protein sequence ID" value="TLE03073.1"/>
    <property type="molecule type" value="Genomic_DNA"/>
</dbReference>
<accession>A0A6D2C4Z1</accession>
<dbReference type="GO" id="GO:0042742">
    <property type="term" value="P:defense response to bacterium"/>
    <property type="evidence" value="ECO:0007669"/>
    <property type="project" value="UniProtKB-KW"/>
</dbReference>
<name>A0A6D2C4Z1_9HELI</name>
<dbReference type="InterPro" id="IPR023347">
    <property type="entry name" value="Lysozyme_dom_sf"/>
</dbReference>
<dbReference type="GeneID" id="60655982"/>
<evidence type="ECO:0000256" key="1">
    <source>
        <dbReference type="ARBA" id="ARBA00022529"/>
    </source>
</evidence>
<dbReference type="GO" id="GO:0031640">
    <property type="term" value="P:killing of cells of another organism"/>
    <property type="evidence" value="ECO:0007669"/>
    <property type="project" value="UniProtKB-KW"/>
</dbReference>
<keyword evidence="2" id="KW-0081">Bacteriolytic enzyme</keyword>
<keyword evidence="1" id="KW-0929">Antimicrobial</keyword>
<proteinExistence type="predicted"/>
<evidence type="ECO:0000313" key="3">
    <source>
        <dbReference type="EMBL" id="TLE03073.1"/>
    </source>
</evidence>
<evidence type="ECO:0000256" key="2">
    <source>
        <dbReference type="ARBA" id="ARBA00022638"/>
    </source>
</evidence>
<organism evidence="3 4">
    <name type="scientific">Helicobacter bilis</name>
    <dbReference type="NCBI Taxonomy" id="37372"/>
    <lineage>
        <taxon>Bacteria</taxon>
        <taxon>Pseudomonadati</taxon>
        <taxon>Campylobacterota</taxon>
        <taxon>Epsilonproteobacteria</taxon>
        <taxon>Campylobacterales</taxon>
        <taxon>Helicobacteraceae</taxon>
        <taxon>Helicobacter</taxon>
    </lineage>
</organism>
<dbReference type="Proteomes" id="UP000029870">
    <property type="component" value="Unassembled WGS sequence"/>
</dbReference>
<protein>
    <submittedName>
        <fullName evidence="3">Uncharacterized protein</fullName>
    </submittedName>
</protein>
<reference evidence="3 4" key="1">
    <citation type="journal article" date="2014" name="Genome Announc.">
        <title>Draft genome sequences of eight enterohepatic helicobacter species isolated from both laboratory and wild rodents.</title>
        <authorList>
            <person name="Sheh A."/>
            <person name="Shen Z."/>
            <person name="Fox J.G."/>
        </authorList>
    </citation>
    <scope>NUCLEOTIDE SEQUENCE [LARGE SCALE GENOMIC DNA]</scope>
    <source>
        <strain evidence="3 4">Missouri</strain>
    </source>
</reference>
<dbReference type="GO" id="GO:0003796">
    <property type="term" value="F:lysozyme activity"/>
    <property type="evidence" value="ECO:0007669"/>
    <property type="project" value="InterPro"/>
</dbReference>
<evidence type="ECO:0000313" key="4">
    <source>
        <dbReference type="Proteomes" id="UP000029870"/>
    </source>
</evidence>
<dbReference type="RefSeq" id="WP_004084782.1">
    <property type="nucleotide sequence ID" value="NZ_JAERIZ010000079.1"/>
</dbReference>
<dbReference type="AlphaFoldDB" id="A0A6D2C4Z1"/>
<gene>
    <name evidence="3" type="ORF">LS77_009300</name>
</gene>